<evidence type="ECO:0000313" key="1">
    <source>
        <dbReference type="EMBL" id="GFY21091.1"/>
    </source>
</evidence>
<dbReference type="Proteomes" id="UP000887159">
    <property type="component" value="Unassembled WGS sequence"/>
</dbReference>
<dbReference type="AlphaFoldDB" id="A0A8X6SZM0"/>
<accession>A0A8X6SZM0</accession>
<dbReference type="GO" id="GO:0004386">
    <property type="term" value="F:helicase activity"/>
    <property type="evidence" value="ECO:0007669"/>
    <property type="project" value="UniProtKB-KW"/>
</dbReference>
<reference evidence="1" key="1">
    <citation type="submission" date="2020-08" db="EMBL/GenBank/DDBJ databases">
        <title>Multicomponent nature underlies the extraordinary mechanical properties of spider dragline silk.</title>
        <authorList>
            <person name="Kono N."/>
            <person name="Nakamura H."/>
            <person name="Mori M."/>
            <person name="Yoshida Y."/>
            <person name="Ohtoshi R."/>
            <person name="Malay A.D."/>
            <person name="Moran D.A.P."/>
            <person name="Tomita M."/>
            <person name="Numata K."/>
            <person name="Arakawa K."/>
        </authorList>
    </citation>
    <scope>NUCLEOTIDE SEQUENCE</scope>
</reference>
<keyword evidence="2" id="KW-1185">Reference proteome</keyword>
<keyword evidence="1" id="KW-0067">ATP-binding</keyword>
<organism evidence="1 2">
    <name type="scientific">Trichonephila clavipes</name>
    <name type="common">Golden silk orbweaver</name>
    <name type="synonym">Nephila clavipes</name>
    <dbReference type="NCBI Taxonomy" id="2585209"/>
    <lineage>
        <taxon>Eukaryota</taxon>
        <taxon>Metazoa</taxon>
        <taxon>Ecdysozoa</taxon>
        <taxon>Arthropoda</taxon>
        <taxon>Chelicerata</taxon>
        <taxon>Arachnida</taxon>
        <taxon>Araneae</taxon>
        <taxon>Araneomorphae</taxon>
        <taxon>Entelegynae</taxon>
        <taxon>Araneoidea</taxon>
        <taxon>Nephilidae</taxon>
        <taxon>Trichonephila</taxon>
    </lineage>
</organism>
<gene>
    <name evidence="1" type="ORF">TNCV_3991351</name>
</gene>
<sequence>MRYHQATTRGSLVIKVSDRGWHDMSSSPLPIKPALKRSDAREICRNSNVVPLVWRNIRINLENNDYEDFDSFYQQNNISSDDEYCNILRAGIKRPRVFIKREPKSHFLPSLVWKVVALSKLARPDKMETSPTLIMVNMLGQRPQQRSVVSDLGFVDCVLRALRNSDRHTKAEQQLQVTNSHLELEKIKLQQIELQETMTEGQTTQQNLKGETNCLENLIKSVKALTIQIPTKAENVGLIFQSLERSFKVKNVPDDLKLEILSNILDNCNESIRNLTVLGLEINQLSELIIINHCTSKLHEEIIHRWELTLKQDTCPTLQAFRMFIESEVRLLGLLSGSSEAPKNETRNE</sequence>
<keyword evidence="1" id="KW-0547">Nucleotide-binding</keyword>
<dbReference type="EMBL" id="BMAU01021357">
    <property type="protein sequence ID" value="GFY21091.1"/>
    <property type="molecule type" value="Genomic_DNA"/>
</dbReference>
<comment type="caution">
    <text evidence="1">The sequence shown here is derived from an EMBL/GenBank/DDBJ whole genome shotgun (WGS) entry which is preliminary data.</text>
</comment>
<name>A0A8X6SZM0_TRICX</name>
<evidence type="ECO:0000313" key="2">
    <source>
        <dbReference type="Proteomes" id="UP000887159"/>
    </source>
</evidence>
<proteinExistence type="predicted"/>
<keyword evidence="1" id="KW-0378">Hydrolase</keyword>
<protein>
    <submittedName>
        <fullName evidence="1">ATP-dependent DNA helicase</fullName>
    </submittedName>
</protein>
<keyword evidence="1" id="KW-0347">Helicase</keyword>